<sequence>MWCLTIKATLYEIYTLSYDIQCTRAKDILKISSVLPDVFGESSRVVASVNRKVKNLSMCPGARHLTLIAPVSLS</sequence>
<dbReference type="Proteomes" id="UP000694402">
    <property type="component" value="Unassembled WGS sequence"/>
</dbReference>
<name>A0A8C8IZ22_ONCTS</name>
<dbReference type="Ensembl" id="ENSOTST00005094071.2">
    <property type="protein sequence ID" value="ENSOTSP00005086664.1"/>
    <property type="gene ID" value="ENSOTSG00005040858.2"/>
</dbReference>
<keyword evidence="2" id="KW-1185">Reference proteome</keyword>
<reference evidence="1" key="1">
    <citation type="submission" date="2025-08" db="UniProtKB">
        <authorList>
            <consortium name="Ensembl"/>
        </authorList>
    </citation>
    <scope>IDENTIFICATION</scope>
</reference>
<accession>A0A8C8IZ22</accession>
<evidence type="ECO:0000313" key="1">
    <source>
        <dbReference type="Ensembl" id="ENSOTSP00005086664.1"/>
    </source>
</evidence>
<organism evidence="1 2">
    <name type="scientific">Oncorhynchus tshawytscha</name>
    <name type="common">Chinook salmon</name>
    <name type="synonym">Salmo tshawytscha</name>
    <dbReference type="NCBI Taxonomy" id="74940"/>
    <lineage>
        <taxon>Eukaryota</taxon>
        <taxon>Metazoa</taxon>
        <taxon>Chordata</taxon>
        <taxon>Craniata</taxon>
        <taxon>Vertebrata</taxon>
        <taxon>Euteleostomi</taxon>
        <taxon>Actinopterygii</taxon>
        <taxon>Neopterygii</taxon>
        <taxon>Teleostei</taxon>
        <taxon>Protacanthopterygii</taxon>
        <taxon>Salmoniformes</taxon>
        <taxon>Salmonidae</taxon>
        <taxon>Salmoninae</taxon>
        <taxon>Oncorhynchus</taxon>
    </lineage>
</organism>
<evidence type="ECO:0000313" key="2">
    <source>
        <dbReference type="Proteomes" id="UP000694402"/>
    </source>
</evidence>
<dbReference type="GeneTree" id="ENSGT01000000220604"/>
<reference evidence="1" key="2">
    <citation type="submission" date="2025-09" db="UniProtKB">
        <authorList>
            <consortium name="Ensembl"/>
        </authorList>
    </citation>
    <scope>IDENTIFICATION</scope>
</reference>
<proteinExistence type="predicted"/>
<protein>
    <submittedName>
        <fullName evidence="1">Uncharacterized protein</fullName>
    </submittedName>
</protein>
<dbReference type="AlphaFoldDB" id="A0A8C8IZ22"/>